<dbReference type="EC" id="3.4.17.24" evidence="4"/>
<comment type="caution">
    <text evidence="8">The sequence shown here is derived from an EMBL/GenBank/DDBJ whole genome shotgun (WGS) entry which is preliminary data.</text>
</comment>
<comment type="cofactor">
    <cofactor evidence="1">
        <name>Zn(2+)</name>
        <dbReference type="ChEBI" id="CHEBI:29105"/>
    </cofactor>
</comment>
<organism evidence="8 9">
    <name type="scientific">Acromyrmex insinuator</name>
    <dbReference type="NCBI Taxonomy" id="230686"/>
    <lineage>
        <taxon>Eukaryota</taxon>
        <taxon>Metazoa</taxon>
        <taxon>Ecdysozoa</taxon>
        <taxon>Arthropoda</taxon>
        <taxon>Hexapoda</taxon>
        <taxon>Insecta</taxon>
        <taxon>Pterygota</taxon>
        <taxon>Neoptera</taxon>
        <taxon>Endopterygota</taxon>
        <taxon>Hymenoptera</taxon>
        <taxon>Apocrita</taxon>
        <taxon>Aculeata</taxon>
        <taxon>Formicoidea</taxon>
        <taxon>Formicidae</taxon>
        <taxon>Myrmicinae</taxon>
        <taxon>Acromyrmex</taxon>
    </lineage>
</organism>
<comment type="similarity">
    <text evidence="2 5">Belongs to the peptidase M14 family.</text>
</comment>
<gene>
    <name evidence="8" type="primary">Agtpbp1</name>
    <name evidence="8" type="ORF">G6Z75_0012059</name>
</gene>
<comment type="catalytic activity">
    <reaction evidence="3">
        <text>C-terminal L-alpha-aminoacyl-L-glutamyl-L-glutamyl-[tubulin] + H2O = C-terminal L-alpha-aminoacyl-L-glutamyl-[tubulin] + L-glutamate</text>
        <dbReference type="Rhea" id="RHEA:63792"/>
        <dbReference type="Rhea" id="RHEA-COMP:16435"/>
        <dbReference type="Rhea" id="RHEA-COMP:16436"/>
        <dbReference type="ChEBI" id="CHEBI:15377"/>
        <dbReference type="ChEBI" id="CHEBI:29985"/>
        <dbReference type="ChEBI" id="CHEBI:149555"/>
        <dbReference type="ChEBI" id="CHEBI:149556"/>
        <dbReference type="EC" id="3.4.17.24"/>
    </reaction>
    <physiologicalReaction direction="left-to-right" evidence="3">
        <dbReference type="Rhea" id="RHEA:63793"/>
    </physiologicalReaction>
</comment>
<accession>A0A836F8D2</accession>
<dbReference type="Proteomes" id="UP000667349">
    <property type="component" value="Unassembled WGS sequence"/>
</dbReference>
<dbReference type="InterPro" id="IPR011989">
    <property type="entry name" value="ARM-like"/>
</dbReference>
<dbReference type="SUPFAM" id="SSF53187">
    <property type="entry name" value="Zn-dependent exopeptidases"/>
    <property type="match status" value="1"/>
</dbReference>
<keyword evidence="8" id="KW-0121">Carboxypeptidase</keyword>
<dbReference type="AlphaFoldDB" id="A0A836F8D2"/>
<dbReference type="Gene3D" id="2.60.40.3120">
    <property type="match status" value="1"/>
</dbReference>
<evidence type="ECO:0000256" key="6">
    <source>
        <dbReference type="SAM" id="MobiDB-lite"/>
    </source>
</evidence>
<keyword evidence="8" id="KW-0645">Protease</keyword>
<dbReference type="Gene3D" id="1.25.10.10">
    <property type="entry name" value="Leucine-rich Repeat Variant"/>
    <property type="match status" value="1"/>
</dbReference>
<feature type="region of interest" description="Disordered" evidence="6">
    <location>
        <begin position="1"/>
        <end position="26"/>
    </location>
</feature>
<name>A0A836F8D2_9HYME</name>
<keyword evidence="8" id="KW-0378">Hydrolase</keyword>
<dbReference type="EMBL" id="JAANHZ010000204">
    <property type="protein sequence ID" value="KAG5314199.1"/>
    <property type="molecule type" value="Genomic_DNA"/>
</dbReference>
<dbReference type="PANTHER" id="PTHR12756">
    <property type="entry name" value="CYTOSOLIC CARBOXYPEPTIDASE"/>
    <property type="match status" value="1"/>
</dbReference>
<dbReference type="InterPro" id="IPR040626">
    <property type="entry name" value="Pepdidase_M14_N"/>
</dbReference>
<dbReference type="Pfam" id="PF25571">
    <property type="entry name" value="TPR_CCP1_N"/>
    <property type="match status" value="1"/>
</dbReference>
<dbReference type="PROSITE" id="PS52035">
    <property type="entry name" value="PEPTIDASE_M14"/>
    <property type="match status" value="1"/>
</dbReference>
<evidence type="ECO:0000256" key="3">
    <source>
        <dbReference type="ARBA" id="ARBA00024524"/>
    </source>
</evidence>
<evidence type="ECO:0000256" key="1">
    <source>
        <dbReference type="ARBA" id="ARBA00001947"/>
    </source>
</evidence>
<dbReference type="GO" id="GO:0008270">
    <property type="term" value="F:zinc ion binding"/>
    <property type="evidence" value="ECO:0007669"/>
    <property type="project" value="InterPro"/>
</dbReference>
<evidence type="ECO:0000256" key="4">
    <source>
        <dbReference type="ARBA" id="ARBA00026108"/>
    </source>
</evidence>
<feature type="active site" description="Proton donor/acceptor" evidence="5">
    <location>
        <position position="1051"/>
    </location>
</feature>
<evidence type="ECO:0000256" key="5">
    <source>
        <dbReference type="PROSITE-ProRule" id="PRU01379"/>
    </source>
</evidence>
<feature type="non-terminal residue" evidence="8">
    <location>
        <position position="1"/>
    </location>
</feature>
<dbReference type="InterPro" id="IPR050821">
    <property type="entry name" value="Cytosolic_carboxypeptidase"/>
</dbReference>
<dbReference type="GO" id="GO:0006508">
    <property type="term" value="P:proteolysis"/>
    <property type="evidence" value="ECO:0007669"/>
    <property type="project" value="InterPro"/>
</dbReference>
<protein>
    <recommendedName>
        <fullName evidence="4">tubulin-glutamate carboxypeptidase</fullName>
        <ecNumber evidence="4">3.4.17.24</ecNumber>
    </recommendedName>
</protein>
<reference evidence="8" key="1">
    <citation type="submission" date="2020-02" db="EMBL/GenBank/DDBJ databases">
        <title>Relaxed selection underlies rapid genomic changes in the transitions from sociality to social parasitism in ants.</title>
        <authorList>
            <person name="Bi X."/>
        </authorList>
    </citation>
    <scope>NUCLEOTIDE SEQUENCE</scope>
    <source>
        <strain evidence="8">BGI-DK2013a</strain>
        <tissue evidence="8">Whole body</tissue>
    </source>
</reference>
<evidence type="ECO:0000256" key="2">
    <source>
        <dbReference type="ARBA" id="ARBA00005988"/>
    </source>
</evidence>
<dbReference type="GO" id="GO:0004181">
    <property type="term" value="F:metallocarboxypeptidase activity"/>
    <property type="evidence" value="ECO:0007669"/>
    <property type="project" value="InterPro"/>
</dbReference>
<dbReference type="PANTHER" id="PTHR12756:SF11">
    <property type="entry name" value="CYTOSOLIC CARBOXYPEPTIDASE 1"/>
    <property type="match status" value="1"/>
</dbReference>
<dbReference type="Gene3D" id="3.40.630.10">
    <property type="entry name" value="Zn peptidases"/>
    <property type="match status" value="1"/>
</dbReference>
<dbReference type="Pfam" id="PF00246">
    <property type="entry name" value="Peptidase_M14"/>
    <property type="match status" value="1"/>
</dbReference>
<keyword evidence="9" id="KW-1185">Reference proteome</keyword>
<dbReference type="SUPFAM" id="SSF48371">
    <property type="entry name" value="ARM repeat"/>
    <property type="match status" value="1"/>
</dbReference>
<feature type="domain" description="Peptidase M14" evidence="7">
    <location>
        <begin position="805"/>
        <end position="1087"/>
    </location>
</feature>
<evidence type="ECO:0000313" key="8">
    <source>
        <dbReference type="EMBL" id="KAG5314199.1"/>
    </source>
</evidence>
<evidence type="ECO:0000259" key="7">
    <source>
        <dbReference type="PROSITE" id="PS52035"/>
    </source>
</evidence>
<sequence>MKGTSVEYNKENRRPMATMQPVDENTADVQQEDVMSANNKSADEVVNDALLEKLRTYAAKPQEAGDTLRAIVAKIHTRITSSENKTIYLSDRRIRERTLEKLWRKNSGAMESFIITLENCKDHVANCSIAGILHECISPRMIKGKSKERGSKNRSATRTSSRMAVIQLINLGITQVLVKLLINLQHADNIMSEVLTQDILWILGQVAQRDQKFVSKMKLLNSIKVFHALLKQHYNNSKTLLPLLLIIKTLAKNSFSLQTLVKDGITSTLEKTFVSVGYTPQLKLRTLLECFKHLTTNKLCCNKFVKTGIVHLLMRIFERWERFDGQMRLKICNYALNTLQHLCVIKAGRKAIKSNNGLQLLYRFCTSCPEDKAYDCLLSRICGIINQCLDKKELPVSEMSPARFILPEVNVNRANSAESGSDIDSQANSVASIGRQYSDLDSGDDEESHDSRDTMDNEIHLGDEVDENKFFAGVFTSQRSEEDLAGYHTFFKELGNLQSQLHILESTNGKLIDLYLMDDEQINSPLAKAGKTKISIKDFSKSNGTKSQLVNSAHNLKVLKDVSANVMDRQVYCVVASRVRSVIGFVKVAYPDLIGGDGLGKAEPLNTKDRKVCRVKLLTCVERGLHAATTFQEVVYDLDALANSVSRGTSDDEWLFDNRDEKMIGKRNVDAKRLQFESRFESGNLRKAIQIGPREYDLILTPDVNSGSRHQWFYFEVSSMEASAYTFNIINCEKTNSQFNFGMKPILFSVTEAQCGRPGWVRTGMDICYYRNCYQRSIKGKTYFTTSFTVTFPHAYDVCYLAYHFPYTYSRLMTNIWKWTKSVSAANVYFRAETLCETLNGNENPVLTITSPDSKTNPIHTRKMIFLTSRVHPGESNASWVMHGTMEALLSDNQYANSLRDDYVFKIIPMLNIEGVVNGCNRYGLTNEDLNRRWSNPNRMYHPVIYHTKGLMEYCARVLQRPPHVFVDYHGHSRRKNVFLFGCSRSGSWSAADRAKPDQPVQYLMLPHLMQRTSPAFALPLCSFKVERNKESTARVAIWRQLGVPRSYTMESSFCGCDQGVLAGLHLDTEDLKAIGRDFCQALSMMKDDGDDWAIGKSTEQACCPRMCVLRKSRKIPKCIQDKHAIHHTTAFS</sequence>
<dbReference type="Pfam" id="PF18027">
    <property type="entry name" value="Pepdidase_M14_N"/>
    <property type="match status" value="1"/>
</dbReference>
<dbReference type="InterPro" id="IPR016024">
    <property type="entry name" value="ARM-type_fold"/>
</dbReference>
<feature type="non-terminal residue" evidence="8">
    <location>
        <position position="1133"/>
    </location>
</feature>
<dbReference type="InterPro" id="IPR000834">
    <property type="entry name" value="Peptidase_M14"/>
</dbReference>
<proteinExistence type="inferred from homology"/>
<evidence type="ECO:0000313" key="9">
    <source>
        <dbReference type="Proteomes" id="UP000667349"/>
    </source>
</evidence>